<feature type="region of interest" description="Disordered" evidence="1">
    <location>
        <begin position="75"/>
        <end position="96"/>
    </location>
</feature>
<evidence type="ECO:0000313" key="2">
    <source>
        <dbReference type="EMBL" id="BAQ18338.1"/>
    </source>
</evidence>
<dbReference type="AlphaFoldDB" id="A0A0A8K5W8"/>
<accession>A0A0A8K5W8</accession>
<dbReference type="HOGENOM" id="CLU_1641743_0_0_5"/>
<name>A0A0A8K5W8_9HYPH</name>
<dbReference type="KEGG" id="mcg:GL4_2905"/>
<evidence type="ECO:0000313" key="3">
    <source>
        <dbReference type="Proteomes" id="UP000031643"/>
    </source>
</evidence>
<dbReference type="RefSeq" id="WP_045368430.1">
    <property type="nucleotide sequence ID" value="NZ_AP014648.1"/>
</dbReference>
<proteinExistence type="predicted"/>
<evidence type="ECO:0008006" key="4">
    <source>
        <dbReference type="Google" id="ProtNLM"/>
    </source>
</evidence>
<evidence type="ECO:0000256" key="1">
    <source>
        <dbReference type="SAM" id="MobiDB-lite"/>
    </source>
</evidence>
<keyword evidence="3" id="KW-1185">Reference proteome</keyword>
<reference evidence="2 3" key="1">
    <citation type="submission" date="2014-09" db="EMBL/GenBank/DDBJ databases">
        <title>Genome sequencing of Methyloceanibacter caenitepidi Gela4.</title>
        <authorList>
            <person name="Takeuchi M."/>
            <person name="Susumu S."/>
            <person name="Kamagata Y."/>
            <person name="Oshima K."/>
            <person name="Hattori M."/>
            <person name="Iwasaki W."/>
        </authorList>
    </citation>
    <scope>NUCLEOTIDE SEQUENCE [LARGE SCALE GENOMIC DNA]</scope>
    <source>
        <strain evidence="2 3">Gela4</strain>
    </source>
</reference>
<dbReference type="STRING" id="1384459.GL4_2905"/>
<organism evidence="2 3">
    <name type="scientific">Methyloceanibacter caenitepidi</name>
    <dbReference type="NCBI Taxonomy" id="1384459"/>
    <lineage>
        <taxon>Bacteria</taxon>
        <taxon>Pseudomonadati</taxon>
        <taxon>Pseudomonadota</taxon>
        <taxon>Alphaproteobacteria</taxon>
        <taxon>Hyphomicrobiales</taxon>
        <taxon>Hyphomicrobiaceae</taxon>
        <taxon>Methyloceanibacter</taxon>
    </lineage>
</organism>
<sequence length="161" mass="18517">MPQGNIVKVDKEAEIVERARALREADPETWTWRRLGAELGVGYEWLKLRIIPGYREQKNARRAVYRGRAASRLNEEIRTPAATHHKTEARPISDEELKRRRSVMVHDNRDLTQRLMGDPPFERSALAQRQKVVELPDPFVSVGDAAQSVVDRLRSKVRAEA</sequence>
<gene>
    <name evidence="2" type="ORF">GL4_2905</name>
</gene>
<dbReference type="Proteomes" id="UP000031643">
    <property type="component" value="Chromosome"/>
</dbReference>
<protein>
    <recommendedName>
        <fullName evidence="4">Phage protein</fullName>
    </recommendedName>
</protein>
<feature type="compositionally biased region" description="Basic and acidic residues" evidence="1">
    <location>
        <begin position="85"/>
        <end position="96"/>
    </location>
</feature>
<dbReference type="EMBL" id="AP014648">
    <property type="protein sequence ID" value="BAQ18338.1"/>
    <property type="molecule type" value="Genomic_DNA"/>
</dbReference>